<reference evidence="3" key="1">
    <citation type="journal article" date="2022" name="Int. J. Syst. Evol. Microbiol.">
        <title>Prevotella lacticifex sp. nov., isolated from the rumen of cows.</title>
        <authorList>
            <person name="Shinkai T."/>
            <person name="Ikeyama N."/>
            <person name="Kumagai M."/>
            <person name="Ohmori H."/>
            <person name="Sakamoto M."/>
            <person name="Ohkuma M."/>
            <person name="Mitsumori M."/>
        </authorList>
    </citation>
    <scope>NUCLEOTIDE SEQUENCE</scope>
    <source>
        <strain evidence="3">R5076</strain>
    </source>
</reference>
<dbReference type="PROSITE" id="PS50206">
    <property type="entry name" value="RHODANESE_3"/>
    <property type="match status" value="1"/>
</dbReference>
<dbReference type="InterPro" id="IPR001763">
    <property type="entry name" value="Rhodanese-like_dom"/>
</dbReference>
<comment type="caution">
    <text evidence="3">The sequence shown here is derived from an EMBL/GenBank/DDBJ whole genome shotgun (WGS) entry which is preliminary data.</text>
</comment>
<keyword evidence="4" id="KW-1185">Reference proteome</keyword>
<evidence type="ECO:0000313" key="3">
    <source>
        <dbReference type="EMBL" id="GJG57561.1"/>
    </source>
</evidence>
<proteinExistence type="predicted"/>
<dbReference type="Pfam" id="PF00581">
    <property type="entry name" value="Rhodanese"/>
    <property type="match status" value="1"/>
</dbReference>
<dbReference type="RefSeq" id="WP_223929508.1">
    <property type="nucleotide sequence ID" value="NZ_BPTU01000003.1"/>
</dbReference>
<feature type="domain" description="Rhodanese" evidence="2">
    <location>
        <begin position="38"/>
        <end position="124"/>
    </location>
</feature>
<dbReference type="PANTHER" id="PTHR43031:SF1">
    <property type="entry name" value="PYRIDINE NUCLEOTIDE-DISULPHIDE OXIDOREDUCTASE"/>
    <property type="match status" value="1"/>
</dbReference>
<protein>
    <submittedName>
        <fullName evidence="3">Rhodanese</fullName>
    </submittedName>
</protein>
<accession>A0A9R1CUC8</accession>
<evidence type="ECO:0000259" key="2">
    <source>
        <dbReference type="PROSITE" id="PS50206"/>
    </source>
</evidence>
<dbReference type="AlphaFoldDB" id="A0A9R1CUC8"/>
<evidence type="ECO:0000313" key="4">
    <source>
        <dbReference type="Proteomes" id="UP000825483"/>
    </source>
</evidence>
<name>A0A9R1CUC8_9BACT</name>
<dbReference type="PANTHER" id="PTHR43031">
    <property type="entry name" value="FAD-DEPENDENT OXIDOREDUCTASE"/>
    <property type="match status" value="1"/>
</dbReference>
<dbReference type="InterPro" id="IPR036873">
    <property type="entry name" value="Rhodanese-like_dom_sf"/>
</dbReference>
<dbReference type="SUPFAM" id="SSF52821">
    <property type="entry name" value="Rhodanese/Cell cycle control phosphatase"/>
    <property type="match status" value="1"/>
</dbReference>
<evidence type="ECO:0000256" key="1">
    <source>
        <dbReference type="SAM" id="SignalP"/>
    </source>
</evidence>
<dbReference type="InterPro" id="IPR050229">
    <property type="entry name" value="GlpE_sulfurtransferase"/>
</dbReference>
<dbReference type="GeneID" id="72468465"/>
<organism evidence="3 4">
    <name type="scientific">Prevotella lacticifex</name>
    <dbReference type="NCBI Taxonomy" id="2854755"/>
    <lineage>
        <taxon>Bacteria</taxon>
        <taxon>Pseudomonadati</taxon>
        <taxon>Bacteroidota</taxon>
        <taxon>Bacteroidia</taxon>
        <taxon>Bacteroidales</taxon>
        <taxon>Prevotellaceae</taxon>
        <taxon>Prevotella</taxon>
    </lineage>
</organism>
<sequence length="127" mass="13766">MKKLLTLLLGLLGFASGCSGQHDSIKTVSAAEFAEIIKSDSVILVDVRTADEYGAGHIDGARNIDVLKDGFKSEAVANLPKDKTIAVYCRSGKRSMKAARILANEGYKVVNLRGGWLEWTEKCKPKP</sequence>
<gene>
    <name evidence="3" type="ORF">PRLR5076_04120</name>
</gene>
<dbReference type="EMBL" id="BPUB01000001">
    <property type="protein sequence ID" value="GJG57561.1"/>
    <property type="molecule type" value="Genomic_DNA"/>
</dbReference>
<dbReference type="PROSITE" id="PS51257">
    <property type="entry name" value="PROKAR_LIPOPROTEIN"/>
    <property type="match status" value="1"/>
</dbReference>
<feature type="chain" id="PRO_5040498012" evidence="1">
    <location>
        <begin position="21"/>
        <end position="127"/>
    </location>
</feature>
<feature type="signal peptide" evidence="1">
    <location>
        <begin position="1"/>
        <end position="20"/>
    </location>
</feature>
<keyword evidence="1" id="KW-0732">Signal</keyword>
<dbReference type="SMART" id="SM00450">
    <property type="entry name" value="RHOD"/>
    <property type="match status" value="1"/>
</dbReference>
<dbReference type="Gene3D" id="3.40.250.10">
    <property type="entry name" value="Rhodanese-like domain"/>
    <property type="match status" value="1"/>
</dbReference>
<dbReference type="CDD" id="cd00158">
    <property type="entry name" value="RHOD"/>
    <property type="match status" value="1"/>
</dbReference>
<dbReference type="Proteomes" id="UP000825483">
    <property type="component" value="Unassembled WGS sequence"/>
</dbReference>